<evidence type="ECO:0000313" key="2">
    <source>
        <dbReference type="EMBL" id="MBW2940125.1"/>
    </source>
</evidence>
<proteinExistence type="predicted"/>
<organism evidence="2 3">
    <name type="scientific">Zhongshania aquimaris</name>
    <dbReference type="NCBI Taxonomy" id="2857107"/>
    <lineage>
        <taxon>Bacteria</taxon>
        <taxon>Pseudomonadati</taxon>
        <taxon>Pseudomonadota</taxon>
        <taxon>Gammaproteobacteria</taxon>
        <taxon>Cellvibrionales</taxon>
        <taxon>Spongiibacteraceae</taxon>
        <taxon>Zhongshania</taxon>
    </lineage>
</organism>
<dbReference type="EMBL" id="JAHWDQ010000001">
    <property type="protein sequence ID" value="MBW2940125.1"/>
    <property type="molecule type" value="Genomic_DNA"/>
</dbReference>
<dbReference type="Proteomes" id="UP001166291">
    <property type="component" value="Unassembled WGS sequence"/>
</dbReference>
<dbReference type="InterPro" id="IPR019819">
    <property type="entry name" value="Carboxylesterase_B_CS"/>
</dbReference>
<feature type="domain" description="Carboxylesterase type B" evidence="1">
    <location>
        <begin position="29"/>
        <end position="371"/>
    </location>
</feature>
<keyword evidence="3" id="KW-1185">Reference proteome</keyword>
<dbReference type="InterPro" id="IPR050309">
    <property type="entry name" value="Type-B_Carboxylest/Lipase"/>
</dbReference>
<comment type="caution">
    <text evidence="2">The sequence shown here is derived from an EMBL/GenBank/DDBJ whole genome shotgun (WGS) entry which is preliminary data.</text>
</comment>
<accession>A0ABS6VP84</accession>
<dbReference type="Pfam" id="PF00135">
    <property type="entry name" value="COesterase"/>
    <property type="match status" value="1"/>
</dbReference>
<dbReference type="PROSITE" id="PS00941">
    <property type="entry name" value="CARBOXYLESTERASE_B_2"/>
    <property type="match status" value="1"/>
</dbReference>
<evidence type="ECO:0000313" key="3">
    <source>
        <dbReference type="Proteomes" id="UP001166291"/>
    </source>
</evidence>
<reference evidence="2" key="1">
    <citation type="submission" date="2021-07" db="EMBL/GenBank/DDBJ databases">
        <title>Zhongshania sp. CAU 1632 isolated from seawater.</title>
        <authorList>
            <person name="Kim W."/>
        </authorList>
    </citation>
    <scope>NUCLEOTIDE SEQUENCE</scope>
    <source>
        <strain evidence="2">CAU 1632</strain>
    </source>
</reference>
<gene>
    <name evidence="2" type="ORF">KXJ70_05025</name>
</gene>
<protein>
    <submittedName>
        <fullName evidence="2">Carboxylesterase family protein</fullName>
    </submittedName>
</protein>
<name>A0ABS6VP84_9GAMM</name>
<dbReference type="RefSeq" id="WP_219042346.1">
    <property type="nucleotide sequence ID" value="NZ_JAHWDQ010000001.1"/>
</dbReference>
<dbReference type="PANTHER" id="PTHR11559">
    <property type="entry name" value="CARBOXYLESTERASE"/>
    <property type="match status" value="1"/>
</dbReference>
<sequence length="522" mass="58299">MQKVKIRGAALVFLFSLLWLTTSVSLAGEIVSLKSGDVRGEKSGNTYQYLGIPYAAPPVNQLRWKAPQEMEAWQGVRDARSPGSACSQIGNFFTTDDEKSFNKPYGSEDCLFLNVWVPNSEKKKRPLLIFFHGGSGIFGRSYHEIYNGARLAAETDAVVITANYRLGIWGSFQSPALKTGNPEEDSGNFLLLDMIKVLDWARENCAALSCDPDNITISGQSAGAVFVLALMRSPAAKGKFQRAISFSGIPFSASYEEGKEQGDKFIAQLLIKDGKAESSADAESIISKMSDTELGNYLRGKTETELAEASEKGVLPKVIADGTVVSKPESSREVTCELINKVPLMIGNTRDELSTLVTTRMYDLEFNKLWPLFNGEERTKTVSQELGLIKGMVRNILIQYLERKYSKKLQRCIATYSESLPALYQYEFVWDNFPDPWLLDFGSFHGLDVPILFGNYIEDRPSYMRFAWTKENRKEREDIHAVIAASIKNFIHGDDAKYAAPLGDSWKSRTTSNYVQYYGATQ</sequence>
<evidence type="ECO:0000259" key="1">
    <source>
        <dbReference type="Pfam" id="PF00135"/>
    </source>
</evidence>
<dbReference type="InterPro" id="IPR002018">
    <property type="entry name" value="CarbesteraseB"/>
</dbReference>